<dbReference type="EMBL" id="LXQA010985918">
    <property type="protein sequence ID" value="MCI80012.1"/>
    <property type="molecule type" value="Genomic_DNA"/>
</dbReference>
<dbReference type="AlphaFoldDB" id="A0A392UY05"/>
<organism evidence="1 2">
    <name type="scientific">Trifolium medium</name>
    <dbReference type="NCBI Taxonomy" id="97028"/>
    <lineage>
        <taxon>Eukaryota</taxon>
        <taxon>Viridiplantae</taxon>
        <taxon>Streptophyta</taxon>
        <taxon>Embryophyta</taxon>
        <taxon>Tracheophyta</taxon>
        <taxon>Spermatophyta</taxon>
        <taxon>Magnoliopsida</taxon>
        <taxon>eudicotyledons</taxon>
        <taxon>Gunneridae</taxon>
        <taxon>Pentapetalae</taxon>
        <taxon>rosids</taxon>
        <taxon>fabids</taxon>
        <taxon>Fabales</taxon>
        <taxon>Fabaceae</taxon>
        <taxon>Papilionoideae</taxon>
        <taxon>50 kb inversion clade</taxon>
        <taxon>NPAAA clade</taxon>
        <taxon>Hologalegina</taxon>
        <taxon>IRL clade</taxon>
        <taxon>Trifolieae</taxon>
        <taxon>Trifolium</taxon>
    </lineage>
</organism>
<feature type="non-terminal residue" evidence="1">
    <location>
        <position position="39"/>
    </location>
</feature>
<keyword evidence="2" id="KW-1185">Reference proteome</keyword>
<proteinExistence type="predicted"/>
<reference evidence="1 2" key="1">
    <citation type="journal article" date="2018" name="Front. Plant Sci.">
        <title>Red Clover (Trifolium pratense) and Zigzag Clover (T. medium) - A Picture of Genomic Similarities and Differences.</title>
        <authorList>
            <person name="Dluhosova J."/>
            <person name="Istvanek J."/>
            <person name="Nedelnik J."/>
            <person name="Repkova J."/>
        </authorList>
    </citation>
    <scope>NUCLEOTIDE SEQUENCE [LARGE SCALE GENOMIC DNA]</scope>
    <source>
        <strain evidence="2">cv. 10/8</strain>
        <tissue evidence="1">Leaf</tissue>
    </source>
</reference>
<accession>A0A392UY05</accession>
<sequence length="39" mass="4300">MVGMRACLRDETNIFISAMAAKEDVVMSASEAEAWSLHQ</sequence>
<evidence type="ECO:0000313" key="1">
    <source>
        <dbReference type="EMBL" id="MCI80012.1"/>
    </source>
</evidence>
<dbReference type="Proteomes" id="UP000265520">
    <property type="component" value="Unassembled WGS sequence"/>
</dbReference>
<evidence type="ECO:0000313" key="2">
    <source>
        <dbReference type="Proteomes" id="UP000265520"/>
    </source>
</evidence>
<name>A0A392UY05_9FABA</name>
<protein>
    <submittedName>
        <fullName evidence="1">Uncharacterized protein</fullName>
    </submittedName>
</protein>
<comment type="caution">
    <text evidence="1">The sequence shown here is derived from an EMBL/GenBank/DDBJ whole genome shotgun (WGS) entry which is preliminary data.</text>
</comment>